<name>X0Q999_RHOWR</name>
<accession>X0Q999</accession>
<dbReference type="PANTHER" id="PTHR43778:SF2">
    <property type="entry name" value="PYRUVATE CARBOXYLASE, MITOCHONDRIAL"/>
    <property type="match status" value="1"/>
</dbReference>
<dbReference type="Proteomes" id="UP000019491">
    <property type="component" value="Unassembled WGS sequence"/>
</dbReference>
<dbReference type="Gene3D" id="3.10.600.10">
    <property type="entry name" value="pyruvate carboxylase f1077a mutant domain"/>
    <property type="match status" value="1"/>
</dbReference>
<dbReference type="EMBL" id="BAWF01000041">
    <property type="protein sequence ID" value="GAF47471.1"/>
    <property type="molecule type" value="Genomic_DNA"/>
</dbReference>
<proteinExistence type="predicted"/>
<dbReference type="InterPro" id="IPR055268">
    <property type="entry name" value="PCB-like"/>
</dbReference>
<dbReference type="PANTHER" id="PTHR43778">
    <property type="entry name" value="PYRUVATE CARBOXYLASE"/>
    <property type="match status" value="1"/>
</dbReference>
<dbReference type="AlphaFoldDB" id="X0Q999"/>
<dbReference type="GO" id="GO:0006094">
    <property type="term" value="P:gluconeogenesis"/>
    <property type="evidence" value="ECO:0007669"/>
    <property type="project" value="TreeGrafter"/>
</dbReference>
<reference evidence="1 2" key="1">
    <citation type="submission" date="2014-02" db="EMBL/GenBank/DDBJ databases">
        <title>Whole genome shotgun sequence of Rhodococcus wratislaviensis NBRC 100605.</title>
        <authorList>
            <person name="Hosoyama A."/>
            <person name="Tsuchikane K."/>
            <person name="Yoshida I."/>
            <person name="Ohji S."/>
            <person name="Ichikawa N."/>
            <person name="Yamazoe A."/>
            <person name="Fujita N."/>
        </authorList>
    </citation>
    <scope>NUCLEOTIDE SEQUENCE [LARGE SCALE GENOMIC DNA]</scope>
    <source>
        <strain evidence="1 2">NBRC 100605</strain>
    </source>
</reference>
<sequence>MMASRVSESESDCSAERNVFYAMLDRPGAMAPAKIATTTAPMTIVNSHLAHSTVILLSMLSKYVRSSRFVVLGVRSIEFGSRRGVELLIGFAAISEPDSSGMHSVGCILNGQLRPVAVRDRSISAETPTAKKPIAPILASGSSIRGVVTLVAAEWDSATAGDAIEAMKMEAAITAHRSGTFRRLAIIGIAQVEGGDLVAVISVGDDQYRVVLRDPCRCTYSDPFGAANVLTCPSVNARRT</sequence>
<keyword evidence="2" id="KW-1185">Reference proteome</keyword>
<dbReference type="OrthoDB" id="5149441at2"/>
<dbReference type="GO" id="GO:0005737">
    <property type="term" value="C:cytoplasm"/>
    <property type="evidence" value="ECO:0007669"/>
    <property type="project" value="TreeGrafter"/>
</dbReference>
<evidence type="ECO:0000313" key="2">
    <source>
        <dbReference type="Proteomes" id="UP000019491"/>
    </source>
</evidence>
<comment type="caution">
    <text evidence="1">The sequence shown here is derived from an EMBL/GenBank/DDBJ whole genome shotgun (WGS) entry which is preliminary data.</text>
</comment>
<dbReference type="Gene3D" id="2.40.50.100">
    <property type="match status" value="1"/>
</dbReference>
<gene>
    <name evidence="1" type="ORF">RW1_041_00160</name>
</gene>
<evidence type="ECO:0000313" key="1">
    <source>
        <dbReference type="EMBL" id="GAF47471.1"/>
    </source>
</evidence>
<protein>
    <submittedName>
        <fullName evidence="1">Uncharacterized protein</fullName>
    </submittedName>
</protein>
<organism evidence="1 2">
    <name type="scientific">Rhodococcus wratislaviensis NBRC 100605</name>
    <dbReference type="NCBI Taxonomy" id="1219028"/>
    <lineage>
        <taxon>Bacteria</taxon>
        <taxon>Bacillati</taxon>
        <taxon>Actinomycetota</taxon>
        <taxon>Actinomycetes</taxon>
        <taxon>Mycobacteriales</taxon>
        <taxon>Nocardiaceae</taxon>
        <taxon>Rhodococcus</taxon>
    </lineage>
</organism>
<dbReference type="GO" id="GO:0004736">
    <property type="term" value="F:pyruvate carboxylase activity"/>
    <property type="evidence" value="ECO:0007669"/>
    <property type="project" value="TreeGrafter"/>
</dbReference>